<protein>
    <submittedName>
        <fullName evidence="2">Uncharacterized protein</fullName>
    </submittedName>
</protein>
<accession>A0A0F9B7J6</accession>
<name>A0A0F9B7J6_9ZZZZ</name>
<organism evidence="2">
    <name type="scientific">marine sediment metagenome</name>
    <dbReference type="NCBI Taxonomy" id="412755"/>
    <lineage>
        <taxon>unclassified sequences</taxon>
        <taxon>metagenomes</taxon>
        <taxon>ecological metagenomes</taxon>
    </lineage>
</organism>
<sequence>MARPTLLDTVQDILAAMDSDEVNSIGDTIESDQVARMVKQIYLAMAVEYDFNAHDTLEQLTASGTTARPTHMTLPSGFFDVEWIKYDLRILVGDPPAFTNIPFANPTAFIGILNLRNTDDTTVDSITDLSSVPLHIINNRGPEIWTTFDGETIVFDSYNVALESTLVASKTQIYGKQGVTLSITDGAVLDLPEHLFPLLRSEATSICMDIYKEGVSPKIEQLAQRQRVRGQRVRDNFDATDNAQAKLPN</sequence>
<proteinExistence type="predicted"/>
<evidence type="ECO:0000256" key="1">
    <source>
        <dbReference type="SAM" id="MobiDB-lite"/>
    </source>
</evidence>
<dbReference type="AlphaFoldDB" id="A0A0F9B7J6"/>
<gene>
    <name evidence="2" type="ORF">LCGC14_2483670</name>
</gene>
<evidence type="ECO:0000313" key="2">
    <source>
        <dbReference type="EMBL" id="KKL17625.1"/>
    </source>
</evidence>
<feature type="non-terminal residue" evidence="2">
    <location>
        <position position="249"/>
    </location>
</feature>
<dbReference type="EMBL" id="LAZR01039186">
    <property type="protein sequence ID" value="KKL17625.1"/>
    <property type="molecule type" value="Genomic_DNA"/>
</dbReference>
<feature type="region of interest" description="Disordered" evidence="1">
    <location>
        <begin position="230"/>
        <end position="249"/>
    </location>
</feature>
<comment type="caution">
    <text evidence="2">The sequence shown here is derived from an EMBL/GenBank/DDBJ whole genome shotgun (WGS) entry which is preliminary data.</text>
</comment>
<reference evidence="2" key="1">
    <citation type="journal article" date="2015" name="Nature">
        <title>Complex archaea that bridge the gap between prokaryotes and eukaryotes.</title>
        <authorList>
            <person name="Spang A."/>
            <person name="Saw J.H."/>
            <person name="Jorgensen S.L."/>
            <person name="Zaremba-Niedzwiedzka K."/>
            <person name="Martijn J."/>
            <person name="Lind A.E."/>
            <person name="van Eijk R."/>
            <person name="Schleper C."/>
            <person name="Guy L."/>
            <person name="Ettema T.J."/>
        </authorList>
    </citation>
    <scope>NUCLEOTIDE SEQUENCE</scope>
</reference>